<comment type="cofactor">
    <cofactor evidence="1">
        <name>FAD</name>
        <dbReference type="ChEBI" id="CHEBI:57692"/>
    </cofactor>
</comment>
<proteinExistence type="inferred from homology"/>
<evidence type="ECO:0000256" key="6">
    <source>
        <dbReference type="ARBA" id="ARBA00022982"/>
    </source>
</evidence>
<dbReference type="InterPro" id="IPR014730">
    <property type="entry name" value="ETF_a/b_N"/>
</dbReference>
<dbReference type="InterPro" id="IPR014729">
    <property type="entry name" value="Rossmann-like_a/b/a_fold"/>
</dbReference>
<dbReference type="InterPro" id="IPR033948">
    <property type="entry name" value="ETF_beta_N"/>
</dbReference>
<dbReference type="Proteomes" id="UP001211044">
    <property type="component" value="Chromosome"/>
</dbReference>
<evidence type="ECO:0000256" key="4">
    <source>
        <dbReference type="ARBA" id="ARBA00016797"/>
    </source>
</evidence>
<dbReference type="Pfam" id="PF01012">
    <property type="entry name" value="ETF"/>
    <property type="match status" value="1"/>
</dbReference>
<comment type="function">
    <text evidence="7">The electron transfer flavoprotein serves as a specific electron acceptor for other dehydrogenases. It transfers the electrons to the main respiratory chain via ETF-ubiquinone oxidoreductase (ETF dehydrogenase).</text>
</comment>
<evidence type="ECO:0000313" key="9">
    <source>
        <dbReference type="EMBL" id="WCE46875.1"/>
    </source>
</evidence>
<protein>
    <recommendedName>
        <fullName evidence="4">Electron transfer flavoprotein subunit beta</fullName>
    </recommendedName>
</protein>
<dbReference type="GO" id="GO:0005829">
    <property type="term" value="C:cytosol"/>
    <property type="evidence" value="ECO:0007669"/>
    <property type="project" value="TreeGrafter"/>
</dbReference>
<dbReference type="GO" id="GO:0009055">
    <property type="term" value="F:electron transfer activity"/>
    <property type="evidence" value="ECO:0007669"/>
    <property type="project" value="InterPro"/>
</dbReference>
<evidence type="ECO:0000256" key="3">
    <source>
        <dbReference type="ARBA" id="ARBA00011355"/>
    </source>
</evidence>
<comment type="subunit">
    <text evidence="3">Heterodimer of an alpha and a beta subunit.</text>
</comment>
<keyword evidence="5" id="KW-0813">Transport</keyword>
<evidence type="ECO:0000256" key="7">
    <source>
        <dbReference type="ARBA" id="ARBA00025649"/>
    </source>
</evidence>
<sequence length="265" mass="27801">MKIVVCVKHVPDVESDRRLEDGVLVRGEDDVLNELDENAVEAAVSTVEEFGGEVVALTMGPEDAEDAISRALQLGADSGVRITDDELAGSDALATAEVLAKAIQKIGQDGKVDLIITGMASLDGMTSMLPGSLATQLGLPSLTLAQELQVTEKTVRIRKVADGFVDELEADLPAVVSVTDQVNEPRFPNFADMAAARKKPVTVWQVSDLGLQGDDRTGIEGAGTNVLRARQAPAKTAGKVVADAGEGGHQLAQFLINAGFSGEEK</sequence>
<dbReference type="Gene3D" id="3.40.50.620">
    <property type="entry name" value="HUPs"/>
    <property type="match status" value="1"/>
</dbReference>
<evidence type="ECO:0000256" key="2">
    <source>
        <dbReference type="ARBA" id="ARBA00007557"/>
    </source>
</evidence>
<comment type="similarity">
    <text evidence="2">Belongs to the ETF beta-subunit/FixA family.</text>
</comment>
<dbReference type="InterPro" id="IPR012255">
    <property type="entry name" value="ETF_b"/>
</dbReference>
<dbReference type="AlphaFoldDB" id="A0AB38XRB6"/>
<dbReference type="PANTHER" id="PTHR21294:SF8">
    <property type="entry name" value="ELECTRON TRANSFER FLAVOPROTEIN SUBUNIT BETA"/>
    <property type="match status" value="1"/>
</dbReference>
<dbReference type="SMART" id="SM00893">
    <property type="entry name" value="ETF"/>
    <property type="match status" value="1"/>
</dbReference>
<dbReference type="PIRSF" id="PIRSF000090">
    <property type="entry name" value="Beta-ETF"/>
    <property type="match status" value="1"/>
</dbReference>
<name>A0AB38XRB6_9ACTO</name>
<dbReference type="PANTHER" id="PTHR21294">
    <property type="entry name" value="ELECTRON TRANSFER FLAVOPROTEIN BETA-SUBUNIT"/>
    <property type="match status" value="1"/>
</dbReference>
<dbReference type="KEGG" id="wne:PIG85_04280"/>
<keyword evidence="6" id="KW-0249">Electron transport</keyword>
<dbReference type="CDD" id="cd01714">
    <property type="entry name" value="ETF_beta"/>
    <property type="match status" value="1"/>
</dbReference>
<accession>A0AB38XRB6</accession>
<evidence type="ECO:0000256" key="5">
    <source>
        <dbReference type="ARBA" id="ARBA00022448"/>
    </source>
</evidence>
<evidence type="ECO:0000313" key="10">
    <source>
        <dbReference type="Proteomes" id="UP001211044"/>
    </source>
</evidence>
<dbReference type="EMBL" id="CP116394">
    <property type="protein sequence ID" value="WCE46875.1"/>
    <property type="molecule type" value="Genomic_DNA"/>
</dbReference>
<organism evidence="9 10">
    <name type="scientific">Winkia neuii subsp. anitrata</name>
    <dbReference type="NCBI Taxonomy" id="29318"/>
    <lineage>
        <taxon>Bacteria</taxon>
        <taxon>Bacillati</taxon>
        <taxon>Actinomycetota</taxon>
        <taxon>Actinomycetes</taxon>
        <taxon>Actinomycetales</taxon>
        <taxon>Actinomycetaceae</taxon>
        <taxon>Winkia</taxon>
    </lineage>
</organism>
<gene>
    <name evidence="9" type="ORF">PIG85_04280</name>
</gene>
<reference evidence="9" key="1">
    <citation type="submission" date="2023-01" db="EMBL/GenBank/DDBJ databases">
        <title>Comparative Genomic Analysis of the Clinically-Derived Winkia Strain NY0527 Provides Evidence into the Taxonomic Reassignment of Winkia neuii and Characterizes Their Virulence Traits.</title>
        <authorList>
            <person name="Cai X."/>
            <person name="Peng Y."/>
            <person name="Li M."/>
            <person name="Qiu Y."/>
            <person name="Wang Y."/>
            <person name="Xu L."/>
            <person name="Hou Q."/>
        </authorList>
    </citation>
    <scope>NUCLEOTIDE SEQUENCE</scope>
    <source>
        <strain evidence="9">NY0527</strain>
    </source>
</reference>
<feature type="domain" description="Electron transfer flavoprotein alpha/beta-subunit N-terminal" evidence="8">
    <location>
        <begin position="21"/>
        <end position="213"/>
    </location>
</feature>
<evidence type="ECO:0000256" key="1">
    <source>
        <dbReference type="ARBA" id="ARBA00001974"/>
    </source>
</evidence>
<dbReference type="RefSeq" id="WP_004806158.1">
    <property type="nucleotide sequence ID" value="NZ_CP116394.1"/>
</dbReference>
<dbReference type="SUPFAM" id="SSF52402">
    <property type="entry name" value="Adenine nucleotide alpha hydrolases-like"/>
    <property type="match status" value="1"/>
</dbReference>
<evidence type="ECO:0000259" key="8">
    <source>
        <dbReference type="SMART" id="SM00893"/>
    </source>
</evidence>